<keyword evidence="1" id="KW-0805">Transcription regulation</keyword>
<evidence type="ECO:0000313" key="6">
    <source>
        <dbReference type="EMBL" id="NFN35270.1"/>
    </source>
</evidence>
<feature type="domain" description="HTH araC/xylS-type" evidence="4">
    <location>
        <begin position="152"/>
        <end position="250"/>
    </location>
</feature>
<protein>
    <submittedName>
        <fullName evidence="5">Helix-turn-helix transcriptional regulator</fullName>
    </submittedName>
</protein>
<dbReference type="SMART" id="SM00342">
    <property type="entry name" value="HTH_ARAC"/>
    <property type="match status" value="1"/>
</dbReference>
<comment type="caution">
    <text evidence="5">The sequence shown here is derived from an EMBL/GenBank/DDBJ whole genome shotgun (WGS) entry which is preliminary data.</text>
</comment>
<keyword evidence="2" id="KW-0238">DNA-binding</keyword>
<dbReference type="Pfam" id="PF12833">
    <property type="entry name" value="HTH_18"/>
    <property type="match status" value="1"/>
</dbReference>
<dbReference type="InterPro" id="IPR018060">
    <property type="entry name" value="HTH_AraC"/>
</dbReference>
<dbReference type="AlphaFoldDB" id="A0A0M1M0S1"/>
<dbReference type="InterPro" id="IPR009057">
    <property type="entry name" value="Homeodomain-like_sf"/>
</dbReference>
<dbReference type="EMBL" id="SWOV01000018">
    <property type="protein sequence ID" value="NFF87887.1"/>
    <property type="molecule type" value="Genomic_DNA"/>
</dbReference>
<evidence type="ECO:0000313" key="7">
    <source>
        <dbReference type="Proteomes" id="UP000473681"/>
    </source>
</evidence>
<dbReference type="OrthoDB" id="1677563at2"/>
<evidence type="ECO:0000256" key="2">
    <source>
        <dbReference type="ARBA" id="ARBA00023125"/>
    </source>
</evidence>
<dbReference type="GO" id="GO:0043565">
    <property type="term" value="F:sequence-specific DNA binding"/>
    <property type="evidence" value="ECO:0007669"/>
    <property type="project" value="InterPro"/>
</dbReference>
<reference evidence="7 8" key="1">
    <citation type="submission" date="2019-04" db="EMBL/GenBank/DDBJ databases">
        <title>Genome sequencing of Clostridium botulinum Groups I-IV and Clostridium butyricum.</title>
        <authorList>
            <person name="Brunt J."/>
            <person name="Van Vliet A.H.M."/>
            <person name="Stringer S.C."/>
            <person name="Carter A.T."/>
            <person name="Peck M.W."/>
        </authorList>
    </citation>
    <scope>NUCLEOTIDE SEQUENCE [LARGE SCALE GENOMIC DNA]</scope>
    <source>
        <strain evidence="5 8">1605</strain>
        <strain evidence="6 7">CB-K-33E</strain>
    </source>
</reference>
<dbReference type="SUPFAM" id="SSF46689">
    <property type="entry name" value="Homeodomain-like"/>
    <property type="match status" value="2"/>
</dbReference>
<evidence type="ECO:0000256" key="3">
    <source>
        <dbReference type="ARBA" id="ARBA00023163"/>
    </source>
</evidence>
<dbReference type="Gene3D" id="1.10.10.60">
    <property type="entry name" value="Homeodomain-like"/>
    <property type="match status" value="2"/>
</dbReference>
<dbReference type="Proteomes" id="UP000476820">
    <property type="component" value="Unassembled WGS sequence"/>
</dbReference>
<evidence type="ECO:0000259" key="4">
    <source>
        <dbReference type="PROSITE" id="PS01124"/>
    </source>
</evidence>
<gene>
    <name evidence="5" type="ORF">FC774_08405</name>
    <name evidence="6" type="ORF">FDB51_09020</name>
</gene>
<dbReference type="Proteomes" id="UP000473681">
    <property type="component" value="Unassembled WGS sequence"/>
</dbReference>
<dbReference type="EMBL" id="SWVK01000011">
    <property type="protein sequence ID" value="NFN35270.1"/>
    <property type="molecule type" value="Genomic_DNA"/>
</dbReference>
<evidence type="ECO:0000313" key="8">
    <source>
        <dbReference type="Proteomes" id="UP000476820"/>
    </source>
</evidence>
<evidence type="ECO:0000313" key="5">
    <source>
        <dbReference type="EMBL" id="NFF87887.1"/>
    </source>
</evidence>
<dbReference type="GO" id="GO:0003700">
    <property type="term" value="F:DNA-binding transcription factor activity"/>
    <property type="evidence" value="ECO:0007669"/>
    <property type="project" value="InterPro"/>
</dbReference>
<accession>A0A0M1M0S1</accession>
<dbReference type="PROSITE" id="PS01124">
    <property type="entry name" value="HTH_ARAC_FAMILY_2"/>
    <property type="match status" value="1"/>
</dbReference>
<dbReference type="RefSeq" id="WP_053341843.1">
    <property type="nucleotide sequence ID" value="NZ_LFPA01000137.1"/>
</dbReference>
<organism evidence="5 8">
    <name type="scientific">Clostridium botulinum</name>
    <dbReference type="NCBI Taxonomy" id="1491"/>
    <lineage>
        <taxon>Bacteria</taxon>
        <taxon>Bacillati</taxon>
        <taxon>Bacillota</taxon>
        <taxon>Clostridia</taxon>
        <taxon>Eubacteriales</taxon>
        <taxon>Clostridiaceae</taxon>
        <taxon>Clostridium</taxon>
    </lineage>
</organism>
<sequence length="253" mass="30201">METKEKNLLFIIENFYLCTSMPIRVVDSIGKTLLSKGNVEDSNEDFIYKHLLNLIYEKQNLKTNFQIVEYLDLNFAICPYLFNHDKFFFILGPFNKEKIENSKFIYRPLHCIPPLVQLLYNFDNNKISGKYHNTPLYKHEYIIRKIYSFHIKRALEYIHENYKKNITLDKIVSHVNINKSYFCSLFKKEIGKTCTQYINSLRIKESQELLLNTEMSLLDISLAVGFNNQNYYNNLFKKEHCISPLKFKNKHFS</sequence>
<dbReference type="PANTHER" id="PTHR43280">
    <property type="entry name" value="ARAC-FAMILY TRANSCRIPTIONAL REGULATOR"/>
    <property type="match status" value="1"/>
</dbReference>
<keyword evidence="3" id="KW-0804">Transcription</keyword>
<name>A0A0M1M0S1_CLOBO</name>
<evidence type="ECO:0000256" key="1">
    <source>
        <dbReference type="ARBA" id="ARBA00023015"/>
    </source>
</evidence>
<dbReference type="PANTHER" id="PTHR43280:SF28">
    <property type="entry name" value="HTH-TYPE TRANSCRIPTIONAL ACTIVATOR RHAS"/>
    <property type="match status" value="1"/>
</dbReference>
<proteinExistence type="predicted"/>